<evidence type="ECO:0000313" key="1">
    <source>
        <dbReference type="EMBL" id="BBN98844.1"/>
    </source>
</evidence>
<sequence>MRESERDKTDAVKTLIAKGSGVRLLGMKTKAAPILANTKKEQQKLLFPIERFIS</sequence>
<dbReference type="EMBL" id="AP021853">
    <property type="protein sequence ID" value="BBN98844.1"/>
    <property type="molecule type" value="Genomic_DNA"/>
</dbReference>
<proteinExistence type="predicted"/>
<evidence type="ECO:0000313" key="2">
    <source>
        <dbReference type="Proteomes" id="UP000326951"/>
    </source>
</evidence>
<reference evidence="1 2" key="1">
    <citation type="submission" date="2019-09" db="EMBL/GenBank/DDBJ databases">
        <title>Complete genome sequence of Sporolactobacillus terrae 70-3.</title>
        <authorList>
            <person name="Tanaka N."/>
            <person name="Shiwa Y."/>
            <person name="Fujita N."/>
            <person name="Tanasupawat S."/>
        </authorList>
    </citation>
    <scope>NUCLEOTIDE SEQUENCE [LARGE SCALE GENOMIC DNA]</scope>
    <source>
        <strain evidence="1 2">70-3</strain>
    </source>
</reference>
<gene>
    <name evidence="1" type="ORF">St703_15490</name>
</gene>
<dbReference type="AlphaFoldDB" id="A0A5K7WYQ7"/>
<organism evidence="1 2">
    <name type="scientific">Sporolactobacillus terrae</name>
    <dbReference type="NCBI Taxonomy" id="269673"/>
    <lineage>
        <taxon>Bacteria</taxon>
        <taxon>Bacillati</taxon>
        <taxon>Bacillota</taxon>
        <taxon>Bacilli</taxon>
        <taxon>Bacillales</taxon>
        <taxon>Sporolactobacillaceae</taxon>
        <taxon>Sporolactobacillus</taxon>
    </lineage>
</organism>
<dbReference type="Proteomes" id="UP000326951">
    <property type="component" value="Chromosome"/>
</dbReference>
<name>A0A5K7WYQ7_9BACL</name>
<accession>A0A5K7WYQ7</accession>
<protein>
    <submittedName>
        <fullName evidence="1">Uncharacterized protein</fullName>
    </submittedName>
</protein>